<evidence type="ECO:0000313" key="1">
    <source>
        <dbReference type="EMBL" id="KAI0068145.1"/>
    </source>
</evidence>
<sequence>MAPPYAFVSLLTSDSYLPGALTVAAALRDVHPSPPTTPEVDFHTVCLVTPESVDVSSIKLLRKAFNVVIGVEIIEENNAPALRLLGRPDLTTVLTKLHAFRLTQYEKIIFLDADVLPTRPLSHLFTLPHEFSAVPDVGWPDIFNSGLLVFTPGLDKFDELMALSKTKGSWDGGDQGLLNEWRGSNWNRLSFTYNTTPTAIYTYAPAYERFGSQISAVHFIGPNKPWSSIPWRAPGSSTAQQAASEPLQVYDYSTLVDRWYAVYDKHYRSIPIASHPEYASRRYEAAWDQGSSVGAEAVAPPLVQQSTSVFGLEELRRIAIDGFSGVAGTSMAESGEAEYIRLPLEGRFDLMRPQPIPAPEPGPDSEPSDVPIFGGGGTGARGQGGSGQGGEQEQHGYFSHVGPDPSTPKATARSFYGGSGSPPRMGTLPTPGPDELPPTPHLGNRSLPPTPTPSRSYHQGGGGSGSPTQIRQNGGDTGSSAQVWRGQAQSHASSGEVSGSSIQGQVQVPVRAYSSQTGAPGPGTEGHSQPSGKGHAQEMQEGWSGHLGSQDATPVQEHPYRQDSHGQHSPEQPHRHRQESRANPPRPVSPPMMTWNPAIEPPPNTAPVSNFPSETYYPNVWDQSGDHTTGSEHSPVRESGGLFHVPPQGRIPERLLQERHYANVIGDKQQDVDPSPDRSKVKPVFPWEDTPRHIPGRVFPMDDSPPPGLFLEPVIEEPRSPSPPQHITSPRIYSPSSPAGFPSTFAYTNAWDTVPSIQKYASRLVRSPQSAQPLAPAFDLAESRRRESKLFKSWQHESGESSMDGDDEDTEPEEEEPTKRRSRSGSSASQPFQSGKGKYKKEYRSQGVQTIPKDVRHQSVQVALIVAPSDKDQDGQAPSLRSRQSSYSGKRDSAAGSPVSAPGESFMNAAARLSPLGSPTGLRSPRIFASPKNSSTNLAAAVPSLSKPVPPKQQQQSTPLRTVTQRPSPILRTISSDTTSSPSSAGPPVSPGDLQLQTPPPRKVAGRVWDPARGVDIFKKGSEEVLARFLRMGSWEEEAASARQSQRQSPT</sequence>
<gene>
    <name evidence="1" type="ORF">BV25DRAFT_1911162</name>
</gene>
<comment type="caution">
    <text evidence="1">The sequence shown here is derived from an EMBL/GenBank/DDBJ whole genome shotgun (WGS) entry which is preliminary data.</text>
</comment>
<name>A0ACB8TIC9_9AGAM</name>
<evidence type="ECO:0000313" key="2">
    <source>
        <dbReference type="Proteomes" id="UP000814140"/>
    </source>
</evidence>
<reference evidence="1" key="1">
    <citation type="submission" date="2021-03" db="EMBL/GenBank/DDBJ databases">
        <authorList>
            <consortium name="DOE Joint Genome Institute"/>
            <person name="Ahrendt S."/>
            <person name="Looney B.P."/>
            <person name="Miyauchi S."/>
            <person name="Morin E."/>
            <person name="Drula E."/>
            <person name="Courty P.E."/>
            <person name="Chicoki N."/>
            <person name="Fauchery L."/>
            <person name="Kohler A."/>
            <person name="Kuo A."/>
            <person name="Labutti K."/>
            <person name="Pangilinan J."/>
            <person name="Lipzen A."/>
            <person name="Riley R."/>
            <person name="Andreopoulos W."/>
            <person name="He G."/>
            <person name="Johnson J."/>
            <person name="Barry K.W."/>
            <person name="Grigoriev I.V."/>
            <person name="Nagy L."/>
            <person name="Hibbett D."/>
            <person name="Henrissat B."/>
            <person name="Matheny P.B."/>
            <person name="Labbe J."/>
            <person name="Martin F."/>
        </authorList>
    </citation>
    <scope>NUCLEOTIDE SEQUENCE</scope>
    <source>
        <strain evidence="1">HHB10654</strain>
    </source>
</reference>
<keyword evidence="2" id="KW-1185">Reference proteome</keyword>
<accession>A0ACB8TIC9</accession>
<proteinExistence type="predicted"/>
<dbReference type="Proteomes" id="UP000814140">
    <property type="component" value="Unassembled WGS sequence"/>
</dbReference>
<protein>
    <submittedName>
        <fullName evidence="1">Uncharacterized protein</fullName>
    </submittedName>
</protein>
<reference evidence="1" key="2">
    <citation type="journal article" date="2022" name="New Phytol.">
        <title>Evolutionary transition to the ectomycorrhizal habit in the genomes of a hyperdiverse lineage of mushroom-forming fungi.</title>
        <authorList>
            <person name="Looney B."/>
            <person name="Miyauchi S."/>
            <person name="Morin E."/>
            <person name="Drula E."/>
            <person name="Courty P.E."/>
            <person name="Kohler A."/>
            <person name="Kuo A."/>
            <person name="LaButti K."/>
            <person name="Pangilinan J."/>
            <person name="Lipzen A."/>
            <person name="Riley R."/>
            <person name="Andreopoulos W."/>
            <person name="He G."/>
            <person name="Johnson J."/>
            <person name="Nolan M."/>
            <person name="Tritt A."/>
            <person name="Barry K.W."/>
            <person name="Grigoriev I.V."/>
            <person name="Nagy L.G."/>
            <person name="Hibbett D."/>
            <person name="Henrissat B."/>
            <person name="Matheny P.B."/>
            <person name="Labbe J."/>
            <person name="Martin F.M."/>
        </authorList>
    </citation>
    <scope>NUCLEOTIDE SEQUENCE</scope>
    <source>
        <strain evidence="1">HHB10654</strain>
    </source>
</reference>
<organism evidence="1 2">
    <name type="scientific">Artomyces pyxidatus</name>
    <dbReference type="NCBI Taxonomy" id="48021"/>
    <lineage>
        <taxon>Eukaryota</taxon>
        <taxon>Fungi</taxon>
        <taxon>Dikarya</taxon>
        <taxon>Basidiomycota</taxon>
        <taxon>Agaricomycotina</taxon>
        <taxon>Agaricomycetes</taxon>
        <taxon>Russulales</taxon>
        <taxon>Auriscalpiaceae</taxon>
        <taxon>Artomyces</taxon>
    </lineage>
</organism>
<dbReference type="EMBL" id="MU277188">
    <property type="protein sequence ID" value="KAI0068145.1"/>
    <property type="molecule type" value="Genomic_DNA"/>
</dbReference>